<evidence type="ECO:0000256" key="1">
    <source>
        <dbReference type="SAM" id="Phobius"/>
    </source>
</evidence>
<dbReference type="EMBL" id="NBNE01009906">
    <property type="protein sequence ID" value="OWY97950.1"/>
    <property type="molecule type" value="Genomic_DNA"/>
</dbReference>
<proteinExistence type="predicted"/>
<dbReference type="Proteomes" id="UP000198211">
    <property type="component" value="Unassembled WGS sequence"/>
</dbReference>
<organism evidence="2 3">
    <name type="scientific">Phytophthora megakarya</name>
    <dbReference type="NCBI Taxonomy" id="4795"/>
    <lineage>
        <taxon>Eukaryota</taxon>
        <taxon>Sar</taxon>
        <taxon>Stramenopiles</taxon>
        <taxon>Oomycota</taxon>
        <taxon>Peronosporomycetes</taxon>
        <taxon>Peronosporales</taxon>
        <taxon>Peronosporaceae</taxon>
        <taxon>Phytophthora</taxon>
    </lineage>
</organism>
<dbReference type="AlphaFoldDB" id="A0A225UXS9"/>
<feature type="transmembrane region" description="Helical" evidence="1">
    <location>
        <begin position="156"/>
        <end position="177"/>
    </location>
</feature>
<comment type="caution">
    <text evidence="2">The sequence shown here is derived from an EMBL/GenBank/DDBJ whole genome shotgun (WGS) entry which is preliminary data.</text>
</comment>
<dbReference type="STRING" id="4795.A0A225UXS9"/>
<keyword evidence="3" id="KW-1185">Reference proteome</keyword>
<keyword evidence="1" id="KW-0472">Membrane</keyword>
<sequence>MSVDIRGKIDTLQKAAFALRHKMEHEAREVKDSSTFNKDKLVTRLQTQSNDFAEQVVSEWWQLAWVLIAKYSDGYMTTGEAPEQQASIGYPAWWLQASEFATWPGDTFKPKSSMRKQLLGVDSETAQGFVRQAAMASKVETETRSDETRSYDNRSYPIAIAWVIMGAVLGAAMLAFAKKESRRAGYHTVG</sequence>
<reference evidence="3" key="1">
    <citation type="submission" date="2017-03" db="EMBL/GenBank/DDBJ databases">
        <title>Phytopthora megakarya and P. palmivora, two closely related causual agents of cacao black pod achieved similar genome size and gene model numbers by different mechanisms.</title>
        <authorList>
            <person name="Ali S."/>
            <person name="Shao J."/>
            <person name="Larry D.J."/>
            <person name="Kronmiller B."/>
            <person name="Shen D."/>
            <person name="Strem M.D."/>
            <person name="Melnick R.L."/>
            <person name="Guiltinan M.J."/>
            <person name="Tyler B.M."/>
            <person name="Meinhardt L.W."/>
            <person name="Bailey B.A."/>
        </authorList>
    </citation>
    <scope>NUCLEOTIDE SEQUENCE [LARGE SCALE GENOMIC DNA]</scope>
    <source>
        <strain evidence="3">zdho120</strain>
    </source>
</reference>
<keyword evidence="1" id="KW-1133">Transmembrane helix</keyword>
<accession>A0A225UXS9</accession>
<name>A0A225UXS9_9STRA</name>
<evidence type="ECO:0000313" key="3">
    <source>
        <dbReference type="Proteomes" id="UP000198211"/>
    </source>
</evidence>
<keyword evidence="1" id="KW-0812">Transmembrane</keyword>
<gene>
    <name evidence="2" type="ORF">PHMEG_00031403</name>
</gene>
<protein>
    <submittedName>
        <fullName evidence="2">Peptidase</fullName>
    </submittedName>
</protein>
<evidence type="ECO:0000313" key="2">
    <source>
        <dbReference type="EMBL" id="OWY97950.1"/>
    </source>
</evidence>